<feature type="transmembrane region" description="Helical" evidence="6">
    <location>
        <begin position="7"/>
        <end position="31"/>
    </location>
</feature>
<accession>A0A1I4IS50</accession>
<dbReference type="OrthoDB" id="8592370at2"/>
<dbReference type="InterPro" id="IPR012902">
    <property type="entry name" value="N_methyl_site"/>
</dbReference>
<evidence type="ECO:0000313" key="7">
    <source>
        <dbReference type="EMBL" id="SFL56586.1"/>
    </source>
</evidence>
<dbReference type="EMBL" id="FOTW01000005">
    <property type="protein sequence ID" value="SFL56586.1"/>
    <property type="molecule type" value="Genomic_DNA"/>
</dbReference>
<evidence type="ECO:0000256" key="1">
    <source>
        <dbReference type="ARBA" id="ARBA00004167"/>
    </source>
</evidence>
<dbReference type="PROSITE" id="PS00409">
    <property type="entry name" value="PROKAR_NTER_METHYL"/>
    <property type="match status" value="1"/>
</dbReference>
<evidence type="ECO:0000256" key="4">
    <source>
        <dbReference type="ARBA" id="ARBA00022989"/>
    </source>
</evidence>
<evidence type="ECO:0000256" key="5">
    <source>
        <dbReference type="ARBA" id="ARBA00023136"/>
    </source>
</evidence>
<keyword evidence="3 6" id="KW-0812">Transmembrane</keyword>
<reference evidence="7 8" key="1">
    <citation type="submission" date="2016-10" db="EMBL/GenBank/DDBJ databases">
        <authorList>
            <person name="de Groot N.N."/>
        </authorList>
    </citation>
    <scope>NUCLEOTIDE SEQUENCE [LARGE SCALE GENOMIC DNA]</scope>
    <source>
        <strain evidence="7 8">ATCC 43154</strain>
    </source>
</reference>
<sequence length="141" mass="14621">MKRLQQGFTLIEVMISVAIVGVLMAVALPAYSDYVTRGRLSEVFTALGAAQPAAEQFWSNSRSYVGFDGAVTFPANTANFTYALSGASASAYTVTGTGIGRMAGFAYTIDQNGGHATTASPAGWGTSTSCWVDHKGGSCSN</sequence>
<protein>
    <submittedName>
        <fullName evidence="7">Type IV pilus assembly protein PilE</fullName>
    </submittedName>
</protein>
<dbReference type="Gene3D" id="3.30.700.10">
    <property type="entry name" value="Glycoprotein, Type 4 Pilin"/>
    <property type="match status" value="1"/>
</dbReference>
<dbReference type="PANTHER" id="PTHR30093:SF44">
    <property type="entry name" value="TYPE II SECRETION SYSTEM CORE PROTEIN G"/>
    <property type="match status" value="1"/>
</dbReference>
<keyword evidence="5 6" id="KW-0472">Membrane</keyword>
<evidence type="ECO:0000256" key="2">
    <source>
        <dbReference type="ARBA" id="ARBA00022481"/>
    </source>
</evidence>
<dbReference type="PANTHER" id="PTHR30093">
    <property type="entry name" value="GENERAL SECRETION PATHWAY PROTEIN G"/>
    <property type="match status" value="1"/>
</dbReference>
<organism evidence="7 8">
    <name type="scientific">Rugamonas rubra</name>
    <dbReference type="NCBI Taxonomy" id="758825"/>
    <lineage>
        <taxon>Bacteria</taxon>
        <taxon>Pseudomonadati</taxon>
        <taxon>Pseudomonadota</taxon>
        <taxon>Betaproteobacteria</taxon>
        <taxon>Burkholderiales</taxon>
        <taxon>Oxalobacteraceae</taxon>
        <taxon>Telluria group</taxon>
        <taxon>Rugamonas</taxon>
    </lineage>
</organism>
<dbReference type="STRING" id="758825.SAMN02982985_00709"/>
<keyword evidence="8" id="KW-1185">Reference proteome</keyword>
<comment type="subcellular location">
    <subcellularLocation>
        <location evidence="1">Membrane</location>
        <topology evidence="1">Single-pass membrane protein</topology>
    </subcellularLocation>
</comment>
<dbReference type="InterPro" id="IPR045584">
    <property type="entry name" value="Pilin-like"/>
</dbReference>
<dbReference type="AlphaFoldDB" id="A0A1I4IS50"/>
<dbReference type="RefSeq" id="WP_093383746.1">
    <property type="nucleotide sequence ID" value="NZ_FOTW01000005.1"/>
</dbReference>
<dbReference type="Proteomes" id="UP000199470">
    <property type="component" value="Unassembled WGS sequence"/>
</dbReference>
<dbReference type="NCBIfam" id="TIGR02532">
    <property type="entry name" value="IV_pilin_GFxxxE"/>
    <property type="match status" value="1"/>
</dbReference>
<dbReference type="Pfam" id="PF16732">
    <property type="entry name" value="ComP_DUS"/>
    <property type="match status" value="1"/>
</dbReference>
<gene>
    <name evidence="7" type="ORF">SAMN02982985_00709</name>
</gene>
<evidence type="ECO:0000256" key="3">
    <source>
        <dbReference type="ARBA" id="ARBA00022692"/>
    </source>
</evidence>
<dbReference type="GO" id="GO:0016020">
    <property type="term" value="C:membrane"/>
    <property type="evidence" value="ECO:0007669"/>
    <property type="project" value="UniProtKB-SubCell"/>
</dbReference>
<dbReference type="SUPFAM" id="SSF54523">
    <property type="entry name" value="Pili subunits"/>
    <property type="match status" value="1"/>
</dbReference>
<name>A0A1I4IS50_9BURK</name>
<proteinExistence type="predicted"/>
<keyword evidence="4 6" id="KW-1133">Transmembrane helix</keyword>
<evidence type="ECO:0000256" key="6">
    <source>
        <dbReference type="SAM" id="Phobius"/>
    </source>
</evidence>
<evidence type="ECO:0000313" key="8">
    <source>
        <dbReference type="Proteomes" id="UP000199470"/>
    </source>
</evidence>
<keyword evidence="2" id="KW-0488">Methylation</keyword>
<dbReference type="Pfam" id="PF07963">
    <property type="entry name" value="N_methyl"/>
    <property type="match status" value="1"/>
</dbReference>
<dbReference type="GO" id="GO:0043683">
    <property type="term" value="P:type IV pilus assembly"/>
    <property type="evidence" value="ECO:0007669"/>
    <property type="project" value="InterPro"/>
</dbReference>
<dbReference type="InterPro" id="IPR031982">
    <property type="entry name" value="PilE-like"/>
</dbReference>